<organism evidence="2 3">
    <name type="scientific">Sphagnurus paluster</name>
    <dbReference type="NCBI Taxonomy" id="117069"/>
    <lineage>
        <taxon>Eukaryota</taxon>
        <taxon>Fungi</taxon>
        <taxon>Dikarya</taxon>
        <taxon>Basidiomycota</taxon>
        <taxon>Agaricomycotina</taxon>
        <taxon>Agaricomycetes</taxon>
        <taxon>Agaricomycetidae</taxon>
        <taxon>Agaricales</taxon>
        <taxon>Tricholomatineae</taxon>
        <taxon>Lyophyllaceae</taxon>
        <taxon>Sphagnurus</taxon>
    </lineage>
</organism>
<reference evidence="2" key="1">
    <citation type="submission" date="2021-02" db="EMBL/GenBank/DDBJ databases">
        <authorList>
            <person name="Nieuwenhuis M."/>
            <person name="Van De Peppel L.J.J."/>
        </authorList>
    </citation>
    <scope>NUCLEOTIDE SEQUENCE</scope>
    <source>
        <strain evidence="2">D49</strain>
    </source>
</reference>
<name>A0A9P7GDM5_9AGAR</name>
<feature type="domain" description="HAT C-terminal dimerisation" evidence="1">
    <location>
        <begin position="183"/>
        <end position="254"/>
    </location>
</feature>
<sequence length="317" mass="36110">MTPAEWSRLEDIVFVLGLPHAVQITLNVEKTPTLGSVIPQFELFMTSLEELGKATPSLKEITDVGILWATKYYSRMDNSRAYAVAMFINPTTRFSWIEKHWGSVYIRKTKAMLIKMMNDYRACYPLPQASAMAKPASVHNDQMYRVAKRLNLASMLDLDTPVLQVETPTTVEEEFDTYTRTLSLRDTDMIKFWDVTEHQKMFPTIYRIALDYNYIPMQASAVPCERVFSSASETDTKCRNKLNPNLFEVLQILKFAHWCERLNFMADLLTPEESMVVDTRDAVDGVEDVDGLNGLMGTDPNLGEEAFNRALAAICVD</sequence>
<gene>
    <name evidence="2" type="ORF">H0H81_006825</name>
</gene>
<dbReference type="InterPro" id="IPR008906">
    <property type="entry name" value="HATC_C_dom"/>
</dbReference>
<dbReference type="Pfam" id="PF05699">
    <property type="entry name" value="Dimer_Tnp_hAT"/>
    <property type="match status" value="1"/>
</dbReference>
<protein>
    <recommendedName>
        <fullName evidence="1">HAT C-terminal dimerisation domain-containing protein</fullName>
    </recommendedName>
</protein>
<comment type="caution">
    <text evidence="2">The sequence shown here is derived from an EMBL/GenBank/DDBJ whole genome shotgun (WGS) entry which is preliminary data.</text>
</comment>
<evidence type="ECO:0000259" key="1">
    <source>
        <dbReference type="Pfam" id="PF05699"/>
    </source>
</evidence>
<keyword evidence="3" id="KW-1185">Reference proteome</keyword>
<dbReference type="GO" id="GO:0046983">
    <property type="term" value="F:protein dimerization activity"/>
    <property type="evidence" value="ECO:0007669"/>
    <property type="project" value="InterPro"/>
</dbReference>
<reference evidence="2" key="2">
    <citation type="submission" date="2021-10" db="EMBL/GenBank/DDBJ databases">
        <title>Phylogenomics reveals ancestral predisposition of the termite-cultivated fungus Termitomyces towards a domesticated lifestyle.</title>
        <authorList>
            <person name="Auxier B."/>
            <person name="Grum-Grzhimaylo A."/>
            <person name="Cardenas M.E."/>
            <person name="Lodge J.D."/>
            <person name="Laessoe T."/>
            <person name="Pedersen O."/>
            <person name="Smith M.E."/>
            <person name="Kuyper T.W."/>
            <person name="Franco-Molano E.A."/>
            <person name="Baroni T.J."/>
            <person name="Aanen D.K."/>
        </authorList>
    </citation>
    <scope>NUCLEOTIDE SEQUENCE</scope>
    <source>
        <strain evidence="2">D49</strain>
    </source>
</reference>
<dbReference type="Proteomes" id="UP000717328">
    <property type="component" value="Unassembled WGS sequence"/>
</dbReference>
<dbReference type="OrthoDB" id="2790258at2759"/>
<accession>A0A9P7GDM5</accession>
<dbReference type="EMBL" id="JABCKI010001784">
    <property type="protein sequence ID" value="KAG5648647.1"/>
    <property type="molecule type" value="Genomic_DNA"/>
</dbReference>
<proteinExistence type="predicted"/>
<dbReference type="SUPFAM" id="SSF53098">
    <property type="entry name" value="Ribonuclease H-like"/>
    <property type="match status" value="1"/>
</dbReference>
<evidence type="ECO:0000313" key="2">
    <source>
        <dbReference type="EMBL" id="KAG5648647.1"/>
    </source>
</evidence>
<evidence type="ECO:0000313" key="3">
    <source>
        <dbReference type="Proteomes" id="UP000717328"/>
    </source>
</evidence>
<dbReference type="AlphaFoldDB" id="A0A9P7GDM5"/>
<dbReference type="InterPro" id="IPR012337">
    <property type="entry name" value="RNaseH-like_sf"/>
</dbReference>